<evidence type="ECO:0000256" key="12">
    <source>
        <dbReference type="HAMAP-Rule" id="MF_00303"/>
    </source>
</evidence>
<dbReference type="RefSeq" id="WP_213235308.1">
    <property type="nucleotide sequence ID" value="NZ_JAHBCL010000003.1"/>
</dbReference>
<evidence type="ECO:0000256" key="8">
    <source>
        <dbReference type="ARBA" id="ARBA00023235"/>
    </source>
</evidence>
<dbReference type="PIRSF" id="PIRSF003095">
    <property type="entry name" value="Trigger_factor"/>
    <property type="match status" value="1"/>
</dbReference>
<evidence type="ECO:0000256" key="6">
    <source>
        <dbReference type="ARBA" id="ARBA00023110"/>
    </source>
</evidence>
<dbReference type="InterPro" id="IPR005215">
    <property type="entry name" value="Trig_fac"/>
</dbReference>
<keyword evidence="6 12" id="KW-0697">Rotamase</keyword>
<comment type="function">
    <text evidence="10 12">Involved in protein export. Acts as a chaperone by maintaining the newly synthesized protein in an open conformation. Functions as a peptidyl-prolyl cis-trans isomerase.</text>
</comment>
<organism evidence="16 17">
    <name type="scientific">Fusibacter paucivorans</name>
    <dbReference type="NCBI Taxonomy" id="76009"/>
    <lineage>
        <taxon>Bacteria</taxon>
        <taxon>Bacillati</taxon>
        <taxon>Bacillota</taxon>
        <taxon>Clostridia</taxon>
        <taxon>Eubacteriales</taxon>
        <taxon>Eubacteriales Family XII. Incertae Sedis</taxon>
        <taxon>Fusibacter</taxon>
    </lineage>
</organism>
<dbReference type="InterPro" id="IPR001179">
    <property type="entry name" value="PPIase_FKBP_dom"/>
</dbReference>
<keyword evidence="12" id="KW-0963">Cytoplasm</keyword>
<dbReference type="PROSITE" id="PS50059">
    <property type="entry name" value="FKBP_PPIASE"/>
    <property type="match status" value="1"/>
</dbReference>
<evidence type="ECO:0000313" key="16">
    <source>
        <dbReference type="EMBL" id="MBS7525519.1"/>
    </source>
</evidence>
<evidence type="ECO:0000256" key="10">
    <source>
        <dbReference type="ARBA" id="ARBA00024849"/>
    </source>
</evidence>
<evidence type="ECO:0000313" key="17">
    <source>
        <dbReference type="Proteomes" id="UP000746471"/>
    </source>
</evidence>
<dbReference type="InterPro" id="IPR036611">
    <property type="entry name" value="Trigger_fac_ribosome-bd_sf"/>
</dbReference>
<dbReference type="Gene3D" id="3.10.50.40">
    <property type="match status" value="1"/>
</dbReference>
<proteinExistence type="inferred from homology"/>
<evidence type="ECO:0000259" key="15">
    <source>
        <dbReference type="PROSITE" id="PS50059"/>
    </source>
</evidence>
<dbReference type="InterPro" id="IPR008881">
    <property type="entry name" value="Trigger_fac_ribosome-bd_bac"/>
</dbReference>
<keyword evidence="17" id="KW-1185">Reference proteome</keyword>
<dbReference type="HAMAP" id="MF_00303">
    <property type="entry name" value="Trigger_factor_Tig"/>
    <property type="match status" value="1"/>
</dbReference>
<evidence type="ECO:0000256" key="2">
    <source>
        <dbReference type="ARBA" id="ARBA00005464"/>
    </source>
</evidence>
<dbReference type="NCBIfam" id="TIGR00115">
    <property type="entry name" value="tig"/>
    <property type="match status" value="1"/>
</dbReference>
<dbReference type="SUPFAM" id="SSF102735">
    <property type="entry name" value="Trigger factor ribosome-binding domain"/>
    <property type="match status" value="1"/>
</dbReference>
<dbReference type="SUPFAM" id="SSF109998">
    <property type="entry name" value="Triger factor/SurA peptide-binding domain-like"/>
    <property type="match status" value="1"/>
</dbReference>
<reference evidence="16 17" key="1">
    <citation type="submission" date="2021-05" db="EMBL/GenBank/DDBJ databases">
        <title>Fusibacter ferrireducens sp. nov., an anaerobic, sulfur- and Fe-reducing bacterium isolated from the mangrove sediment.</title>
        <authorList>
            <person name="Qiu D."/>
        </authorList>
    </citation>
    <scope>NUCLEOTIDE SEQUENCE [LARGE SCALE GENOMIC DNA]</scope>
    <source>
        <strain evidence="16 17">DSM 12116</strain>
    </source>
</reference>
<dbReference type="Pfam" id="PF05697">
    <property type="entry name" value="Trigger_N"/>
    <property type="match status" value="1"/>
</dbReference>
<gene>
    <name evidence="12 16" type="primary">tig</name>
    <name evidence="16" type="ORF">KHM83_02365</name>
</gene>
<dbReference type="InterPro" id="IPR027304">
    <property type="entry name" value="Trigger_fact/SurA_dom_sf"/>
</dbReference>
<dbReference type="EC" id="5.2.1.8" evidence="3 12"/>
<evidence type="ECO:0000256" key="1">
    <source>
        <dbReference type="ARBA" id="ARBA00000971"/>
    </source>
</evidence>
<feature type="domain" description="PPIase FKBP-type" evidence="15">
    <location>
        <begin position="163"/>
        <end position="248"/>
    </location>
</feature>
<dbReference type="GO" id="GO:0003755">
    <property type="term" value="F:peptidyl-prolyl cis-trans isomerase activity"/>
    <property type="evidence" value="ECO:0007669"/>
    <property type="project" value="UniProtKB-EC"/>
</dbReference>
<evidence type="ECO:0000256" key="11">
    <source>
        <dbReference type="ARBA" id="ARBA00029986"/>
    </source>
</evidence>
<keyword evidence="5 12" id="KW-0132">Cell division</keyword>
<comment type="caution">
    <text evidence="16">The sequence shown here is derived from an EMBL/GenBank/DDBJ whole genome shotgun (WGS) entry which is preliminary data.</text>
</comment>
<sequence length="428" mass="48176">MSYEIIKNENSEITVKITVAQADFEKAVTGAYNKNKSKFNIPGFRKGKAPKVIIEKQYGQGVFYEDAVNALLPVHYDKAVEALSLEPVSRPDIDITNIEPGTDFEFTATFAVKPEFTLENYKGIEVEKIDAEVTEETVMAELEKTRDMNARLISVTDRPVQDGDTVYIDYKGFDGDVQFEGGTADNQELVIGSGKFIPGFEEQLIGKNIDEEMTVEVSFPENYHAEDLAGKPVKFEVKINDIKYKELPELDDEFAKDVSEFDTLEAYKESVKAELEEGAKTSAESAQRDKVIEAVAKLIPVEIPAKMVDAEIDNMLNEFNQQLSYQGLSLEQYIQFTGGSMDDFREQVREDALARVKTSLVIEKVVAQENFEIAEEEVEAELGKIAEMQGSDIEEIRTMFARDNFEYLKTNLKSRKAVDFLVENATLV</sequence>
<dbReference type="InterPro" id="IPR037041">
    <property type="entry name" value="Trigger_fac_C_sf"/>
</dbReference>
<keyword evidence="8 12" id="KW-0413">Isomerase</keyword>
<evidence type="ECO:0000256" key="7">
    <source>
        <dbReference type="ARBA" id="ARBA00023186"/>
    </source>
</evidence>
<comment type="subcellular location">
    <subcellularLocation>
        <location evidence="12">Cytoplasm</location>
    </subcellularLocation>
    <text evidence="12">About half TF is bound to the ribosome near the polypeptide exit tunnel while the other half is free in the cytoplasm.</text>
</comment>
<dbReference type="InterPro" id="IPR008880">
    <property type="entry name" value="Trigger_fac_C"/>
</dbReference>
<keyword evidence="9 12" id="KW-0131">Cell cycle</keyword>
<dbReference type="Pfam" id="PF00254">
    <property type="entry name" value="FKBP_C"/>
    <property type="match status" value="1"/>
</dbReference>
<comment type="similarity">
    <text evidence="2 12 14">Belongs to the FKBP-type PPIase family. Tig subfamily.</text>
</comment>
<evidence type="ECO:0000256" key="4">
    <source>
        <dbReference type="ARBA" id="ARBA00016902"/>
    </source>
</evidence>
<dbReference type="Proteomes" id="UP000746471">
    <property type="component" value="Unassembled WGS sequence"/>
</dbReference>
<protein>
    <recommendedName>
        <fullName evidence="4 12">Trigger factor</fullName>
        <shortName evidence="12">TF</shortName>
        <ecNumber evidence="3 12">5.2.1.8</ecNumber>
    </recommendedName>
    <alternativeName>
        <fullName evidence="11 12">PPIase</fullName>
    </alternativeName>
</protein>
<dbReference type="InterPro" id="IPR046357">
    <property type="entry name" value="PPIase_dom_sf"/>
</dbReference>
<dbReference type="Pfam" id="PF05698">
    <property type="entry name" value="Trigger_C"/>
    <property type="match status" value="1"/>
</dbReference>
<evidence type="ECO:0000256" key="5">
    <source>
        <dbReference type="ARBA" id="ARBA00022618"/>
    </source>
</evidence>
<accession>A0ABS5PK30</accession>
<dbReference type="EMBL" id="JAHBCL010000003">
    <property type="protein sequence ID" value="MBS7525519.1"/>
    <property type="molecule type" value="Genomic_DNA"/>
</dbReference>
<name>A0ABS5PK30_9FIRM</name>
<dbReference type="PANTHER" id="PTHR30560:SF3">
    <property type="entry name" value="TRIGGER FACTOR-LIKE PROTEIN TIG, CHLOROPLASTIC"/>
    <property type="match status" value="1"/>
</dbReference>
<dbReference type="PANTHER" id="PTHR30560">
    <property type="entry name" value="TRIGGER FACTOR CHAPERONE AND PEPTIDYL-PROLYL CIS/TRANS ISOMERASE"/>
    <property type="match status" value="1"/>
</dbReference>
<dbReference type="SUPFAM" id="SSF54534">
    <property type="entry name" value="FKBP-like"/>
    <property type="match status" value="1"/>
</dbReference>
<evidence type="ECO:0000256" key="9">
    <source>
        <dbReference type="ARBA" id="ARBA00023306"/>
    </source>
</evidence>
<evidence type="ECO:0000256" key="14">
    <source>
        <dbReference type="RuleBase" id="RU003914"/>
    </source>
</evidence>
<comment type="catalytic activity">
    <reaction evidence="1 12 13">
        <text>[protein]-peptidylproline (omega=180) = [protein]-peptidylproline (omega=0)</text>
        <dbReference type="Rhea" id="RHEA:16237"/>
        <dbReference type="Rhea" id="RHEA-COMP:10747"/>
        <dbReference type="Rhea" id="RHEA-COMP:10748"/>
        <dbReference type="ChEBI" id="CHEBI:83833"/>
        <dbReference type="ChEBI" id="CHEBI:83834"/>
        <dbReference type="EC" id="5.2.1.8"/>
    </reaction>
</comment>
<comment type="domain">
    <text evidence="12">Consists of 3 domains; the N-terminus binds the ribosome, the middle domain has PPIase activity, while the C-terminus has intrinsic chaperone activity on its own.</text>
</comment>
<keyword evidence="7 12" id="KW-0143">Chaperone</keyword>
<evidence type="ECO:0000256" key="13">
    <source>
        <dbReference type="PROSITE-ProRule" id="PRU00277"/>
    </source>
</evidence>
<dbReference type="Gene3D" id="3.30.70.1050">
    <property type="entry name" value="Trigger factor ribosome-binding domain"/>
    <property type="match status" value="1"/>
</dbReference>
<dbReference type="Gene3D" id="1.10.3120.10">
    <property type="entry name" value="Trigger factor, C-terminal domain"/>
    <property type="match status" value="1"/>
</dbReference>
<evidence type="ECO:0000256" key="3">
    <source>
        <dbReference type="ARBA" id="ARBA00013194"/>
    </source>
</evidence>